<dbReference type="AlphaFoldDB" id="A0A9D1MLE5"/>
<evidence type="ECO:0000256" key="1">
    <source>
        <dbReference type="SAM" id="Phobius"/>
    </source>
</evidence>
<accession>A0A9D1MLE5</accession>
<protein>
    <recommendedName>
        <fullName evidence="4">Yip1 domain-containing protein</fullName>
    </recommendedName>
</protein>
<reference evidence="2" key="1">
    <citation type="submission" date="2020-10" db="EMBL/GenBank/DDBJ databases">
        <authorList>
            <person name="Gilroy R."/>
        </authorList>
    </citation>
    <scope>NUCLEOTIDE SEQUENCE</scope>
    <source>
        <strain evidence="2">9366</strain>
    </source>
</reference>
<keyword evidence="1" id="KW-0812">Transmembrane</keyword>
<evidence type="ECO:0008006" key="4">
    <source>
        <dbReference type="Google" id="ProtNLM"/>
    </source>
</evidence>
<name>A0A9D1MLE5_9FIRM</name>
<comment type="caution">
    <text evidence="2">The sequence shown here is derived from an EMBL/GenBank/DDBJ whole genome shotgun (WGS) entry which is preliminary data.</text>
</comment>
<proteinExistence type="predicted"/>
<feature type="transmembrane region" description="Helical" evidence="1">
    <location>
        <begin position="20"/>
        <end position="42"/>
    </location>
</feature>
<reference evidence="2" key="2">
    <citation type="journal article" date="2021" name="PeerJ">
        <title>Extensive microbial diversity within the chicken gut microbiome revealed by metagenomics and culture.</title>
        <authorList>
            <person name="Gilroy R."/>
            <person name="Ravi A."/>
            <person name="Getino M."/>
            <person name="Pursley I."/>
            <person name="Horton D.L."/>
            <person name="Alikhan N.F."/>
            <person name="Baker D."/>
            <person name="Gharbi K."/>
            <person name="Hall N."/>
            <person name="Watson M."/>
            <person name="Adriaenssens E.M."/>
            <person name="Foster-Nyarko E."/>
            <person name="Jarju S."/>
            <person name="Secka A."/>
            <person name="Antonio M."/>
            <person name="Oren A."/>
            <person name="Chaudhuri R.R."/>
            <person name="La Ragione R."/>
            <person name="Hildebrand F."/>
            <person name="Pallen M.J."/>
        </authorList>
    </citation>
    <scope>NUCLEOTIDE SEQUENCE</scope>
    <source>
        <strain evidence="2">9366</strain>
    </source>
</reference>
<evidence type="ECO:0000313" key="2">
    <source>
        <dbReference type="EMBL" id="HIU62650.1"/>
    </source>
</evidence>
<feature type="transmembrane region" description="Helical" evidence="1">
    <location>
        <begin position="104"/>
        <end position="130"/>
    </location>
</feature>
<feature type="transmembrane region" description="Helical" evidence="1">
    <location>
        <begin position="57"/>
        <end position="83"/>
    </location>
</feature>
<organism evidence="2 3">
    <name type="scientific">Candidatus Caccalectryoclostridium excrementigallinarum</name>
    <dbReference type="NCBI Taxonomy" id="2840710"/>
    <lineage>
        <taxon>Bacteria</taxon>
        <taxon>Bacillati</taxon>
        <taxon>Bacillota</taxon>
        <taxon>Clostridia</taxon>
        <taxon>Christensenellales</taxon>
        <taxon>Christensenellaceae</taxon>
        <taxon>Christensenellaceae incertae sedis</taxon>
        <taxon>Candidatus Caccalectryoclostridium</taxon>
    </lineage>
</organism>
<dbReference type="EMBL" id="DVNJ01000015">
    <property type="protein sequence ID" value="HIU62650.1"/>
    <property type="molecule type" value="Genomic_DNA"/>
</dbReference>
<keyword evidence="1" id="KW-1133">Transmembrane helix</keyword>
<keyword evidence="1" id="KW-0472">Membrane</keyword>
<feature type="transmembrane region" description="Helical" evidence="1">
    <location>
        <begin position="136"/>
        <end position="158"/>
    </location>
</feature>
<gene>
    <name evidence="2" type="ORF">IAB07_02640</name>
</gene>
<sequence>MYNNNGNAGIKKVKSTPAVWAMRVLLALVFAACSTGTVMQIYDSAPYGIFGMFSGGGLIALCVIVGVLYTAVKYLLFTFLLRAGYNSYSRAMNYMGEGTIDHNYFYAAVTVSWICAGALSAVLSVLSIFYTVQLMVIAEFLQLIFKLAAMAAALAILARKAGKENFSFLFNALAPLFAVGVLLL</sequence>
<feature type="transmembrane region" description="Helical" evidence="1">
    <location>
        <begin position="165"/>
        <end position="183"/>
    </location>
</feature>
<evidence type="ECO:0000313" key="3">
    <source>
        <dbReference type="Proteomes" id="UP000824145"/>
    </source>
</evidence>
<dbReference type="Proteomes" id="UP000824145">
    <property type="component" value="Unassembled WGS sequence"/>
</dbReference>